<dbReference type="PROSITE" id="PS51736">
    <property type="entry name" value="RECOMBINASES_3"/>
    <property type="match status" value="1"/>
</dbReference>
<dbReference type="InterPro" id="IPR036162">
    <property type="entry name" value="Resolvase-like_N_sf"/>
</dbReference>
<dbReference type="Pfam" id="PF13408">
    <property type="entry name" value="Zn_ribbon_recom"/>
    <property type="match status" value="1"/>
</dbReference>
<dbReference type="EMBL" id="NHSD01000227">
    <property type="protein sequence ID" value="MBK5927294.1"/>
    <property type="molecule type" value="Genomic_DNA"/>
</dbReference>
<accession>A0A934TKM2</accession>
<organism evidence="3 4">
    <name type="scientific">Rhodobaculum claviforme</name>
    <dbReference type="NCBI Taxonomy" id="1549854"/>
    <lineage>
        <taxon>Bacteria</taxon>
        <taxon>Pseudomonadati</taxon>
        <taxon>Pseudomonadota</taxon>
        <taxon>Alphaproteobacteria</taxon>
        <taxon>Rhodobacterales</taxon>
        <taxon>Paracoccaceae</taxon>
        <taxon>Rhodobaculum</taxon>
    </lineage>
</organism>
<gene>
    <name evidence="3" type="ORF">CCR87_08080</name>
</gene>
<dbReference type="InterPro" id="IPR011109">
    <property type="entry name" value="DNA_bind_recombinase_dom"/>
</dbReference>
<protein>
    <submittedName>
        <fullName evidence="3">Resolvase</fullName>
    </submittedName>
</protein>
<name>A0A934TKM2_9RHOB</name>
<dbReference type="InterPro" id="IPR038109">
    <property type="entry name" value="DNA_bind_recomb_sf"/>
</dbReference>
<dbReference type="GO" id="GO:0000150">
    <property type="term" value="F:DNA strand exchange activity"/>
    <property type="evidence" value="ECO:0007669"/>
    <property type="project" value="InterPro"/>
</dbReference>
<dbReference type="RefSeq" id="WP_201157056.1">
    <property type="nucleotide sequence ID" value="NZ_NHSD01000227.1"/>
</dbReference>
<evidence type="ECO:0000313" key="4">
    <source>
        <dbReference type="Proteomes" id="UP000706333"/>
    </source>
</evidence>
<proteinExistence type="predicted"/>
<dbReference type="Proteomes" id="UP000706333">
    <property type="component" value="Unassembled WGS sequence"/>
</dbReference>
<dbReference type="InterPro" id="IPR006119">
    <property type="entry name" value="Resolv_N"/>
</dbReference>
<dbReference type="Pfam" id="PF00239">
    <property type="entry name" value="Resolvase"/>
    <property type="match status" value="1"/>
</dbReference>
<comment type="caution">
    <text evidence="3">The sequence shown here is derived from an EMBL/GenBank/DDBJ whole genome shotgun (WGS) entry which is preliminary data.</text>
</comment>
<dbReference type="PANTHER" id="PTHR30461:SF23">
    <property type="entry name" value="DNA RECOMBINASE-RELATED"/>
    <property type="match status" value="1"/>
</dbReference>
<dbReference type="SMART" id="SM00857">
    <property type="entry name" value="Resolvase"/>
    <property type="match status" value="1"/>
</dbReference>
<dbReference type="InterPro" id="IPR025827">
    <property type="entry name" value="Zn_ribbon_recom_dom"/>
</dbReference>
<evidence type="ECO:0000259" key="1">
    <source>
        <dbReference type="PROSITE" id="PS51736"/>
    </source>
</evidence>
<reference evidence="3" key="2">
    <citation type="journal article" date="2020" name="Microorganisms">
        <title>Osmotic Adaptation and Compatible Solute Biosynthesis of Phototrophic Bacteria as Revealed from Genome Analyses.</title>
        <authorList>
            <person name="Imhoff J.F."/>
            <person name="Rahn T."/>
            <person name="Kunzel S."/>
            <person name="Keller A."/>
            <person name="Neulinger S.C."/>
        </authorList>
    </citation>
    <scope>NUCLEOTIDE SEQUENCE</scope>
    <source>
        <strain evidence="3">LMG 28126</strain>
    </source>
</reference>
<feature type="domain" description="Resolvase/invertase-type recombinase catalytic" evidence="1">
    <location>
        <begin position="13"/>
        <end position="161"/>
    </location>
</feature>
<evidence type="ECO:0000259" key="2">
    <source>
        <dbReference type="PROSITE" id="PS51737"/>
    </source>
</evidence>
<sequence>MTRKGAIAARPPRVAIYARYSTELQREASIEDQLRVCRRRIEAEGWQEVRVHSDKGISGATHLRPGYQALLEDARTGRIDVVLAESLDRLSRDQEHVAGFYKLMVHAGVEVVTVAEGVISELHIGLKGTMSALYIKDLRQKTHRGLEGRVKAGKSAGGLSYGYAVVRTLLPDGTPSTGDFAVLPGEAAVVRRIFSDYAAGQSARRIAIALNAEGIPAPRSGKGTGTWTASTISGNWQRGTGILNNELYVGVRVWNRLSYGKDPITGKRGSRLNPPEEWISEPVPELRIIDDALWTAVKARQEATRMTVLVETQARPNGFGVARRPTYLFSGLLKCGCCGAGYTLMNKTKYGCSASRNRGTCDNRKLIKREELEARVLDGLRDRLMHPALVAEFLAEYQREWNRHQTDETAARATTKAELAQVTRKIDQILDAIEGGMFHPSMKDRMTALETQKTALNVKLEELGPEEPPVLLHPGLTEVYARKVGDLVTALNAEGTRLEATEILRSLVDEIRLHPEQDGHAIEIVGDLAGILSLCEGDTTKPRALRLGVSDSVVAGVGFEPTTFRL</sequence>
<dbReference type="PANTHER" id="PTHR30461">
    <property type="entry name" value="DNA-INVERTASE FROM LAMBDOID PROPHAGE"/>
    <property type="match status" value="1"/>
</dbReference>
<keyword evidence="4" id="KW-1185">Reference proteome</keyword>
<reference evidence="3" key="1">
    <citation type="submission" date="2017-05" db="EMBL/GenBank/DDBJ databases">
        <authorList>
            <person name="Imhoff J.F."/>
            <person name="Rahn T."/>
            <person name="Kuenzel S."/>
            <person name="Neulinger S.C."/>
        </authorList>
    </citation>
    <scope>NUCLEOTIDE SEQUENCE</scope>
    <source>
        <strain evidence="3">LMG 28126</strain>
    </source>
</reference>
<dbReference type="SUPFAM" id="SSF53041">
    <property type="entry name" value="Resolvase-like"/>
    <property type="match status" value="1"/>
</dbReference>
<dbReference type="Pfam" id="PF07508">
    <property type="entry name" value="Recombinase"/>
    <property type="match status" value="1"/>
</dbReference>
<dbReference type="GO" id="GO:0003677">
    <property type="term" value="F:DNA binding"/>
    <property type="evidence" value="ECO:0007669"/>
    <property type="project" value="InterPro"/>
</dbReference>
<evidence type="ECO:0000313" key="3">
    <source>
        <dbReference type="EMBL" id="MBK5927294.1"/>
    </source>
</evidence>
<dbReference type="Gene3D" id="3.40.50.1390">
    <property type="entry name" value="Resolvase, N-terminal catalytic domain"/>
    <property type="match status" value="1"/>
</dbReference>
<dbReference type="InterPro" id="IPR050639">
    <property type="entry name" value="SSR_resolvase"/>
</dbReference>
<dbReference type="CDD" id="cd00338">
    <property type="entry name" value="Ser_Recombinase"/>
    <property type="match status" value="1"/>
</dbReference>
<dbReference type="AlphaFoldDB" id="A0A934TKM2"/>
<dbReference type="PROSITE" id="PS51737">
    <property type="entry name" value="RECOMBINASE_DNA_BIND"/>
    <property type="match status" value="1"/>
</dbReference>
<dbReference type="Gene3D" id="3.90.1750.20">
    <property type="entry name" value="Putative Large Serine Recombinase, Chain B, Domain 2"/>
    <property type="match status" value="1"/>
</dbReference>
<feature type="domain" description="Recombinase" evidence="2">
    <location>
        <begin position="160"/>
        <end position="307"/>
    </location>
</feature>